<evidence type="ECO:0008006" key="5">
    <source>
        <dbReference type="Google" id="ProtNLM"/>
    </source>
</evidence>
<accession>A0A024FXB9</accession>
<name>A0A024FXB9_9STRA</name>
<reference evidence="3 4" key="1">
    <citation type="submission" date="2012-05" db="EMBL/GenBank/DDBJ databases">
        <title>Recombination and specialization in a pathogen metapopulation.</title>
        <authorList>
            <person name="Gardiner A."/>
            <person name="Kemen E."/>
            <person name="Schultz-Larsen T."/>
            <person name="MacLean D."/>
            <person name="Van Oosterhout C."/>
            <person name="Jones J.D.G."/>
        </authorList>
    </citation>
    <scope>NUCLEOTIDE SEQUENCE [LARGE SCALE GENOMIC DNA]</scope>
    <source>
        <strain evidence="3 4">Ac Nc2</strain>
    </source>
</reference>
<dbReference type="InParanoid" id="A0A024FXB9"/>
<keyword evidence="2" id="KW-0732">Signal</keyword>
<evidence type="ECO:0000256" key="2">
    <source>
        <dbReference type="SAM" id="SignalP"/>
    </source>
</evidence>
<feature type="chain" id="PRO_5001531904" description="RxLR effector protein" evidence="2">
    <location>
        <begin position="24"/>
        <end position="108"/>
    </location>
</feature>
<dbReference type="AlphaFoldDB" id="A0A024FXB9"/>
<feature type="compositionally biased region" description="Polar residues" evidence="1">
    <location>
        <begin position="56"/>
        <end position="65"/>
    </location>
</feature>
<feature type="compositionally biased region" description="Polar residues" evidence="1">
    <location>
        <begin position="18"/>
        <end position="29"/>
    </location>
</feature>
<feature type="region of interest" description="Disordered" evidence="1">
    <location>
        <begin position="86"/>
        <end position="108"/>
    </location>
</feature>
<protein>
    <recommendedName>
        <fullName evidence="5">RxLR effector protein</fullName>
    </recommendedName>
</protein>
<organism evidence="3 4">
    <name type="scientific">Albugo candida</name>
    <dbReference type="NCBI Taxonomy" id="65357"/>
    <lineage>
        <taxon>Eukaryota</taxon>
        <taxon>Sar</taxon>
        <taxon>Stramenopiles</taxon>
        <taxon>Oomycota</taxon>
        <taxon>Peronosporomycetes</taxon>
        <taxon>Albuginales</taxon>
        <taxon>Albuginaceae</taxon>
        <taxon>Albugo</taxon>
    </lineage>
</organism>
<gene>
    <name evidence="3" type="ORF">BN9_127160</name>
</gene>
<feature type="region of interest" description="Disordered" evidence="1">
    <location>
        <begin position="18"/>
        <end position="69"/>
    </location>
</feature>
<evidence type="ECO:0000313" key="3">
    <source>
        <dbReference type="EMBL" id="CCI11309.1"/>
    </source>
</evidence>
<dbReference type="EMBL" id="CAIX01000922">
    <property type="protein sequence ID" value="CCI11309.1"/>
    <property type="molecule type" value="Genomic_DNA"/>
</dbReference>
<keyword evidence="4" id="KW-1185">Reference proteome</keyword>
<feature type="compositionally biased region" description="Polar residues" evidence="1">
    <location>
        <begin position="40"/>
        <end position="49"/>
    </location>
</feature>
<sequence length="108" mass="11557">MSKKLALIASVLLCSAGQHQVTGKQSVPDNESPPDVPARSSETNPNQVQVDDKTKQGLSKETVGTNPLKRTKKITKLELKELSCVSSAVSDTPCSSQPPQSKSKTLLR</sequence>
<dbReference type="Proteomes" id="UP000053237">
    <property type="component" value="Unassembled WGS sequence"/>
</dbReference>
<evidence type="ECO:0000313" key="4">
    <source>
        <dbReference type="Proteomes" id="UP000053237"/>
    </source>
</evidence>
<proteinExistence type="predicted"/>
<feature type="compositionally biased region" description="Low complexity" evidence="1">
    <location>
        <begin position="95"/>
        <end position="108"/>
    </location>
</feature>
<feature type="signal peptide" evidence="2">
    <location>
        <begin position="1"/>
        <end position="23"/>
    </location>
</feature>
<evidence type="ECO:0000256" key="1">
    <source>
        <dbReference type="SAM" id="MobiDB-lite"/>
    </source>
</evidence>
<comment type="caution">
    <text evidence="3">The sequence shown here is derived from an EMBL/GenBank/DDBJ whole genome shotgun (WGS) entry which is preliminary data.</text>
</comment>